<evidence type="ECO:0000313" key="2">
    <source>
        <dbReference type="EMBL" id="KOH43389.1"/>
    </source>
</evidence>
<organism evidence="2 3">
    <name type="scientific">Sunxiuqinia dokdonensis</name>
    <dbReference type="NCBI Taxonomy" id="1409788"/>
    <lineage>
        <taxon>Bacteria</taxon>
        <taxon>Pseudomonadati</taxon>
        <taxon>Bacteroidota</taxon>
        <taxon>Bacteroidia</taxon>
        <taxon>Marinilabiliales</taxon>
        <taxon>Prolixibacteraceae</taxon>
        <taxon>Sunxiuqinia</taxon>
    </lineage>
</organism>
<dbReference type="EMBL" id="LGIA01000190">
    <property type="protein sequence ID" value="KOH43389.1"/>
    <property type="molecule type" value="Genomic_DNA"/>
</dbReference>
<keyword evidence="3" id="KW-1185">Reference proteome</keyword>
<name>A0A0L8V4M6_9BACT</name>
<dbReference type="Proteomes" id="UP000036958">
    <property type="component" value="Unassembled WGS sequence"/>
</dbReference>
<accession>A0A0L8V4M6</accession>
<dbReference type="PANTHER" id="PTHR18964">
    <property type="entry name" value="ROK (REPRESSOR, ORF, KINASE) FAMILY"/>
    <property type="match status" value="1"/>
</dbReference>
<dbReference type="InterPro" id="IPR043129">
    <property type="entry name" value="ATPase_NBD"/>
</dbReference>
<evidence type="ECO:0000256" key="1">
    <source>
        <dbReference type="ARBA" id="ARBA00006479"/>
    </source>
</evidence>
<dbReference type="PATRIC" id="fig|1409788.3.peg.3901"/>
<proteinExistence type="inferred from homology"/>
<dbReference type="Pfam" id="PF00480">
    <property type="entry name" value="ROK"/>
    <property type="match status" value="1"/>
</dbReference>
<keyword evidence="2" id="KW-0418">Kinase</keyword>
<dbReference type="AlphaFoldDB" id="A0A0L8V4M6"/>
<sequence>MTMKKVAIGVDVGGTNTAIGVVDSEGNVMVKDSISTPSHGDIDRYINELTVAIKELIKSVKLVNSDVEILGIGIGAPNGNYYSGTIEYAPNLSFKGVVHFVELLRKSFPELPALALTNDANAAAIGEMIYGGAKGMKNFVMYTLGTGVGSGIVVNGDLVYGHDGFAGECGHTTLIPGGRLCGCTSKGHLEAYCSAPGMKRTAFEIMARDNAADSLLADKSFKELDSKMIFDAAEKGDKVALEVFELTGKWLGQGLADTVHHLSPEAIFLFGGPTAAGDYIFKPTRESLENHLLPIFKDKIKILPSKLKPGDAAIVGASALVWKEVEK</sequence>
<gene>
    <name evidence="2" type="ORF">NC99_38160</name>
</gene>
<evidence type="ECO:0000313" key="3">
    <source>
        <dbReference type="Proteomes" id="UP000036958"/>
    </source>
</evidence>
<dbReference type="GO" id="GO:0004340">
    <property type="term" value="F:glucokinase activity"/>
    <property type="evidence" value="ECO:0007669"/>
    <property type="project" value="UniProtKB-EC"/>
</dbReference>
<dbReference type="InterPro" id="IPR000600">
    <property type="entry name" value="ROK"/>
</dbReference>
<dbReference type="Gene3D" id="3.30.420.40">
    <property type="match status" value="2"/>
</dbReference>
<comment type="caution">
    <text evidence="2">The sequence shown here is derived from an EMBL/GenBank/DDBJ whole genome shotgun (WGS) entry which is preliminary data.</text>
</comment>
<dbReference type="PROSITE" id="PS01125">
    <property type="entry name" value="ROK"/>
    <property type="match status" value="1"/>
</dbReference>
<dbReference type="SUPFAM" id="SSF53067">
    <property type="entry name" value="Actin-like ATPase domain"/>
    <property type="match status" value="1"/>
</dbReference>
<reference evidence="3" key="1">
    <citation type="submission" date="2015-07" db="EMBL/GenBank/DDBJ databases">
        <title>Genome sequencing of Sunxiuqinia dokdonensis strain SK.</title>
        <authorList>
            <person name="Ahn S."/>
            <person name="Kim B.-C."/>
        </authorList>
    </citation>
    <scope>NUCLEOTIDE SEQUENCE [LARGE SCALE GENOMIC DNA]</scope>
    <source>
        <strain evidence="3">SK</strain>
    </source>
</reference>
<protein>
    <submittedName>
        <fullName evidence="2">Glucokinase</fullName>
        <ecNumber evidence="2">2.7.1.2</ecNumber>
    </submittedName>
</protein>
<dbReference type="STRING" id="1409788.NC99_38160"/>
<dbReference type="EC" id="2.7.1.2" evidence="2"/>
<dbReference type="InterPro" id="IPR049874">
    <property type="entry name" value="ROK_cs"/>
</dbReference>
<keyword evidence="2" id="KW-0808">Transferase</keyword>
<dbReference type="PANTHER" id="PTHR18964:SF149">
    <property type="entry name" value="BIFUNCTIONAL UDP-N-ACETYLGLUCOSAMINE 2-EPIMERASE_N-ACETYLMANNOSAMINE KINASE"/>
    <property type="match status" value="1"/>
</dbReference>
<comment type="similarity">
    <text evidence="1">Belongs to the ROK (NagC/XylR) family.</text>
</comment>